<keyword evidence="3" id="KW-1185">Reference proteome</keyword>
<dbReference type="EMBL" id="MKKK01000042">
    <property type="protein sequence ID" value="OEY93791.1"/>
    <property type="molecule type" value="Genomic_DNA"/>
</dbReference>
<protein>
    <submittedName>
        <fullName evidence="2">Signal peptide prediction</fullName>
    </submittedName>
</protein>
<dbReference type="OrthoDB" id="9812255at2"/>
<comment type="caution">
    <text evidence="2">The sequence shown here is derived from an EMBL/GenBank/DDBJ whole genome shotgun (WGS) entry which is preliminary data.</text>
</comment>
<dbReference type="PANTHER" id="PTHR30222:SF17">
    <property type="entry name" value="SPERMIDINE_PUTRESCINE-BINDING PERIPLASMIC PROTEIN"/>
    <property type="match status" value="1"/>
</dbReference>
<evidence type="ECO:0000313" key="3">
    <source>
        <dbReference type="Proteomes" id="UP000185895"/>
    </source>
</evidence>
<dbReference type="AlphaFoldDB" id="A0A1E7R3B8"/>
<evidence type="ECO:0000313" key="2">
    <source>
        <dbReference type="EMBL" id="OEY93791.1"/>
    </source>
</evidence>
<dbReference type="RefSeq" id="WP_070070391.1">
    <property type="nucleotide sequence ID" value="NZ_MKKK01000042.1"/>
</dbReference>
<accession>A0A1E7R3B8</accession>
<organism evidence="2 3">
    <name type="scientific">Acinetobacter qingfengensis</name>
    <dbReference type="NCBI Taxonomy" id="1262585"/>
    <lineage>
        <taxon>Bacteria</taxon>
        <taxon>Pseudomonadati</taxon>
        <taxon>Pseudomonadota</taxon>
        <taxon>Gammaproteobacteria</taxon>
        <taxon>Moraxellales</taxon>
        <taxon>Moraxellaceae</taxon>
        <taxon>Acinetobacter</taxon>
    </lineage>
</organism>
<name>A0A1E7R3B8_9GAMM</name>
<gene>
    <name evidence="2" type="ORF">BJI46_14015</name>
</gene>
<dbReference type="STRING" id="1262585.BJI46_14015"/>
<dbReference type="Proteomes" id="UP000185895">
    <property type="component" value="Unassembled WGS sequence"/>
</dbReference>
<keyword evidence="1" id="KW-0732">Signal</keyword>
<sequence length="392" mass="45299">MNSIVPTLRILGTSVTLIEKIRIKAEQDLGIHLEYQIYDPQTVQRIAALHPEQYDLYDQWFHNIDFVWPVKSIQPIETAKIQRWNEVNDLAKKGTLFPDRPLAQGGVPSQRLYVQEDGTLGNKETPFITMLPLTHNVDSFIYFPKSLPDSLKNQPESWAWLLDKDWHGSVAVQNDAAIGALDLAMAVQASKQLEFADLGNLSLQEIDRLTSLLWELKRTNHFKDFWSDDEHAYQLISSKDIHIASLWYPTLIKLLQHHKNFKIANPKEGYRAWFGGLALSRDVSDEMKDVAYGYLNWWLDGWAGAMMARQGLYISNPLRAREYMTEAEWDFWYMGKPAKESLQGINDQPLISKGMLREGGSYMERMGHIGVWNSVMDEHNYLVRKWKTLLDS</sequence>
<evidence type="ECO:0000256" key="1">
    <source>
        <dbReference type="ARBA" id="ARBA00022729"/>
    </source>
</evidence>
<dbReference type="SUPFAM" id="SSF53850">
    <property type="entry name" value="Periplasmic binding protein-like II"/>
    <property type="match status" value="1"/>
</dbReference>
<proteinExistence type="predicted"/>
<dbReference type="Gene3D" id="3.40.190.10">
    <property type="entry name" value="Periplasmic binding protein-like II"/>
    <property type="match status" value="1"/>
</dbReference>
<dbReference type="PANTHER" id="PTHR30222">
    <property type="entry name" value="SPERMIDINE/PUTRESCINE-BINDING PERIPLASMIC PROTEIN"/>
    <property type="match status" value="1"/>
</dbReference>
<reference evidence="2 3" key="1">
    <citation type="submission" date="2016-09" db="EMBL/GenBank/DDBJ databases">
        <authorList>
            <person name="Capua I."/>
            <person name="De Benedictis P."/>
            <person name="Joannis T."/>
            <person name="Lombin L.H."/>
            <person name="Cattoli G."/>
        </authorList>
    </citation>
    <scope>NUCLEOTIDE SEQUENCE [LARGE SCALE GENOMIC DNA]</scope>
    <source>
        <strain evidence="2 3">ANC 4671</strain>
    </source>
</reference>
<dbReference type="Pfam" id="PF13343">
    <property type="entry name" value="SBP_bac_6"/>
    <property type="match status" value="1"/>
</dbReference>